<keyword evidence="1" id="KW-1133">Transmembrane helix</keyword>
<dbReference type="GeneID" id="33865835"/>
<accession>A0A220QTG1</accession>
<protein>
    <submittedName>
        <fullName evidence="2">Putative transmembrane protein</fullName>
    </submittedName>
</protein>
<reference evidence="3" key="1">
    <citation type="submission" date="2017-05" db="EMBL/GenBank/DDBJ databases">
        <title>Polycipiviridae: a proposed new family of polycistronic picorna-like RNA viruses.</title>
        <authorList>
            <person name="Olendraite I."/>
            <person name="Lukhovitskaya N.I."/>
            <person name="Porter S.D."/>
            <person name="Valles S.M."/>
            <person name="Firth A.E."/>
        </authorList>
    </citation>
    <scope>NUCLEOTIDE SEQUENCE [LARGE SCALE GENOMIC DNA]</scope>
</reference>
<sequence length="123" mass="14232">MQEIPRTPIMRFNGETIPSTGLPNNQEYLGMIKLIIGIPILKAYFIFLRLIQLVLSLIGHTMTTTLQAYGMSGEQILPRIPSMRPVYRACRTGLSKRIPFRRKTSRRLLPLQFQDCLANWKDR</sequence>
<evidence type="ECO:0000313" key="3">
    <source>
        <dbReference type="Proteomes" id="UP000217327"/>
    </source>
</evidence>
<evidence type="ECO:0000256" key="1">
    <source>
        <dbReference type="SAM" id="Phobius"/>
    </source>
</evidence>
<name>A0A220QTG1_9VIRU</name>
<dbReference type="EMBL" id="MF041810">
    <property type="protein sequence ID" value="ASK12202.1"/>
    <property type="molecule type" value="Genomic_RNA"/>
</dbReference>
<organism evidence="2 3">
    <name type="scientific">Myrmica scabrinodis virus 1</name>
    <dbReference type="NCBI Taxonomy" id="2018502"/>
    <lineage>
        <taxon>Viruses</taxon>
        <taxon>Riboviria</taxon>
        <taxon>Orthornavirae</taxon>
        <taxon>Pisuviricota</taxon>
        <taxon>Pisoniviricetes</taxon>
        <taxon>Picornavirales</taxon>
        <taxon>Polycipiviridae</taxon>
        <taxon>Sopolycivirus</taxon>
        <taxon>Sopolycivirus myrmicae</taxon>
    </lineage>
</organism>
<dbReference type="RefSeq" id="YP_009407946.1">
    <property type="nucleotide sequence ID" value="NC_035457.1"/>
</dbReference>
<dbReference type="Proteomes" id="UP000217327">
    <property type="component" value="Segment"/>
</dbReference>
<keyword evidence="3" id="KW-1185">Reference proteome</keyword>
<evidence type="ECO:0000313" key="2">
    <source>
        <dbReference type="EMBL" id="ASK12202.1"/>
    </source>
</evidence>
<feature type="transmembrane region" description="Helical" evidence="1">
    <location>
        <begin position="28"/>
        <end position="48"/>
    </location>
</feature>
<dbReference type="KEGG" id="vg:33865835"/>
<proteinExistence type="predicted"/>
<keyword evidence="1" id="KW-0472">Membrane</keyword>
<keyword evidence="1 2" id="KW-0812">Transmembrane</keyword>
<gene>
    <name evidence="2" type="primary">ORF2b</name>
</gene>